<evidence type="ECO:0000256" key="1">
    <source>
        <dbReference type="SAM" id="Phobius"/>
    </source>
</evidence>
<keyword evidence="3" id="KW-1185">Reference proteome</keyword>
<dbReference type="Proteomes" id="UP000657372">
    <property type="component" value="Unassembled WGS sequence"/>
</dbReference>
<comment type="caution">
    <text evidence="2">The sequence shown here is derived from an EMBL/GenBank/DDBJ whole genome shotgun (WGS) entry which is preliminary data.</text>
</comment>
<organism evidence="2 3">
    <name type="scientific">Herminiimonas contaminans</name>
    <dbReference type="NCBI Taxonomy" id="1111140"/>
    <lineage>
        <taxon>Bacteria</taxon>
        <taxon>Pseudomonadati</taxon>
        <taxon>Pseudomonadota</taxon>
        <taxon>Betaproteobacteria</taxon>
        <taxon>Burkholderiales</taxon>
        <taxon>Oxalobacteraceae</taxon>
        <taxon>Herminiimonas</taxon>
    </lineage>
</organism>
<keyword evidence="1" id="KW-0812">Transmembrane</keyword>
<evidence type="ECO:0000313" key="2">
    <source>
        <dbReference type="EMBL" id="MBF8177998.1"/>
    </source>
</evidence>
<dbReference type="EMBL" id="JADOEL010000006">
    <property type="protein sequence ID" value="MBF8177998.1"/>
    <property type="molecule type" value="Genomic_DNA"/>
</dbReference>
<evidence type="ECO:0000313" key="3">
    <source>
        <dbReference type="Proteomes" id="UP000657372"/>
    </source>
</evidence>
<sequence length="264" mass="28957">MSQHTVTEADLHAYVDGFLSEARQREVVLYLAERPEEQARVQAYRAQNEELRALFRPVLDEPVPPRLKSGLRSWSERYGRYAAALVIALAGGAGGWVLHGATQTNPTLAQFNGGVAPLKVSTLARQAAVAHSVYSPDARRPVEVSAEQEDQLVAWLSKRTGSPMRPPKLGKLGYELIGGRLLPGESGPVAQFMYQDGLGQRLTLYVSTDQAQNKDTGFRFAQEGAVNVFYWIDGKFGYALSAGIDKGELANIAHAVYEQLDKVQ</sequence>
<gene>
    <name evidence="2" type="ORF">IXC47_09925</name>
</gene>
<reference evidence="2 3" key="1">
    <citation type="submission" date="2020-11" db="EMBL/GenBank/DDBJ databases">
        <title>WGS of Herminiimonas contaminans strain Marseille-Q4544 isolated from planarians Schmidtea mediterranea.</title>
        <authorList>
            <person name="Kangale L."/>
        </authorList>
    </citation>
    <scope>NUCLEOTIDE SEQUENCE [LARGE SCALE GENOMIC DNA]</scope>
    <source>
        <strain evidence="2 3">Marseille-Q4544</strain>
    </source>
</reference>
<accession>A0ABS0ET22</accession>
<dbReference type="RefSeq" id="WP_195875532.1">
    <property type="nucleotide sequence ID" value="NZ_JADOEL010000006.1"/>
</dbReference>
<name>A0ABS0ET22_9BURK</name>
<protein>
    <submittedName>
        <fullName evidence="2">Anti-sigma factor</fullName>
    </submittedName>
</protein>
<keyword evidence="1" id="KW-0472">Membrane</keyword>
<keyword evidence="1" id="KW-1133">Transmembrane helix</keyword>
<feature type="transmembrane region" description="Helical" evidence="1">
    <location>
        <begin position="78"/>
        <end position="98"/>
    </location>
</feature>
<proteinExistence type="predicted"/>